<dbReference type="AlphaFoldDB" id="A0ABC8RAI1"/>
<reference evidence="2 3" key="1">
    <citation type="submission" date="2024-02" db="EMBL/GenBank/DDBJ databases">
        <authorList>
            <person name="Vignale AGUSTIN F."/>
            <person name="Sosa J E."/>
            <person name="Modenutti C."/>
        </authorList>
    </citation>
    <scope>NUCLEOTIDE SEQUENCE [LARGE SCALE GENOMIC DNA]</scope>
</reference>
<proteinExistence type="predicted"/>
<keyword evidence="3" id="KW-1185">Reference proteome</keyword>
<protein>
    <submittedName>
        <fullName evidence="2">Uncharacterized protein</fullName>
    </submittedName>
</protein>
<evidence type="ECO:0000313" key="2">
    <source>
        <dbReference type="EMBL" id="CAK9141993.1"/>
    </source>
</evidence>
<sequence length="91" mass="10317">MLSEKNVEANDIPKKSEVIEISSDEESDNSYYMEHVKAQNLKRSSSLMNGMDDQNQSSLPKRLRLQDFPAEASAAAEKEEINHQDDSDTKE</sequence>
<gene>
    <name evidence="2" type="ORF">ILEXP_LOCUS9624</name>
</gene>
<feature type="region of interest" description="Disordered" evidence="1">
    <location>
        <begin position="43"/>
        <end position="91"/>
    </location>
</feature>
<evidence type="ECO:0000313" key="3">
    <source>
        <dbReference type="Proteomes" id="UP001642360"/>
    </source>
</evidence>
<dbReference type="EMBL" id="CAUOFW020001187">
    <property type="protein sequence ID" value="CAK9141993.1"/>
    <property type="molecule type" value="Genomic_DNA"/>
</dbReference>
<dbReference type="Proteomes" id="UP001642360">
    <property type="component" value="Unassembled WGS sequence"/>
</dbReference>
<feature type="compositionally biased region" description="Basic and acidic residues" evidence="1">
    <location>
        <begin position="76"/>
        <end position="91"/>
    </location>
</feature>
<accession>A0ABC8RAI1</accession>
<feature type="compositionally biased region" description="Polar residues" evidence="1">
    <location>
        <begin position="43"/>
        <end position="59"/>
    </location>
</feature>
<evidence type="ECO:0000256" key="1">
    <source>
        <dbReference type="SAM" id="MobiDB-lite"/>
    </source>
</evidence>
<comment type="caution">
    <text evidence="2">The sequence shown here is derived from an EMBL/GenBank/DDBJ whole genome shotgun (WGS) entry which is preliminary data.</text>
</comment>
<name>A0ABC8RAI1_9AQUA</name>
<organism evidence="2 3">
    <name type="scientific">Ilex paraguariensis</name>
    <name type="common">yerba mate</name>
    <dbReference type="NCBI Taxonomy" id="185542"/>
    <lineage>
        <taxon>Eukaryota</taxon>
        <taxon>Viridiplantae</taxon>
        <taxon>Streptophyta</taxon>
        <taxon>Embryophyta</taxon>
        <taxon>Tracheophyta</taxon>
        <taxon>Spermatophyta</taxon>
        <taxon>Magnoliopsida</taxon>
        <taxon>eudicotyledons</taxon>
        <taxon>Gunneridae</taxon>
        <taxon>Pentapetalae</taxon>
        <taxon>asterids</taxon>
        <taxon>campanulids</taxon>
        <taxon>Aquifoliales</taxon>
        <taxon>Aquifoliaceae</taxon>
        <taxon>Ilex</taxon>
    </lineage>
</organism>